<keyword evidence="9" id="KW-0325">Glycoprotein</keyword>
<evidence type="ECO:0000256" key="2">
    <source>
        <dbReference type="ARBA" id="ARBA00022475"/>
    </source>
</evidence>
<organism evidence="12 13">
    <name type="scientific">Fundulus heteroclitus</name>
    <name type="common">Killifish</name>
    <name type="synonym">Mummichog</name>
    <dbReference type="NCBI Taxonomy" id="8078"/>
    <lineage>
        <taxon>Eukaryota</taxon>
        <taxon>Metazoa</taxon>
        <taxon>Chordata</taxon>
        <taxon>Craniata</taxon>
        <taxon>Vertebrata</taxon>
        <taxon>Euteleostomi</taxon>
        <taxon>Actinopterygii</taxon>
        <taxon>Neopterygii</taxon>
        <taxon>Teleostei</taxon>
        <taxon>Neoteleostei</taxon>
        <taxon>Acanthomorphata</taxon>
        <taxon>Ovalentaria</taxon>
        <taxon>Atherinomorphae</taxon>
        <taxon>Cyprinodontiformes</taxon>
        <taxon>Fundulidae</taxon>
        <taxon>Fundulus</taxon>
    </lineage>
</organism>
<dbReference type="GO" id="GO:0006955">
    <property type="term" value="P:immune response"/>
    <property type="evidence" value="ECO:0007669"/>
    <property type="project" value="TreeGrafter"/>
</dbReference>
<dbReference type="GO" id="GO:0042130">
    <property type="term" value="P:negative regulation of T cell proliferation"/>
    <property type="evidence" value="ECO:0007669"/>
    <property type="project" value="TreeGrafter"/>
</dbReference>
<dbReference type="GO" id="GO:0031295">
    <property type="term" value="P:T cell costimulation"/>
    <property type="evidence" value="ECO:0007669"/>
    <property type="project" value="TreeGrafter"/>
</dbReference>
<reference evidence="12" key="2">
    <citation type="submission" date="2025-09" db="UniProtKB">
        <authorList>
            <consortium name="Ensembl"/>
        </authorList>
    </citation>
    <scope>IDENTIFICATION</scope>
</reference>
<evidence type="ECO:0000313" key="13">
    <source>
        <dbReference type="Proteomes" id="UP000265000"/>
    </source>
</evidence>
<evidence type="ECO:0000313" key="12">
    <source>
        <dbReference type="Ensembl" id="ENSFHEP00000010217.1"/>
    </source>
</evidence>
<evidence type="ECO:0000256" key="1">
    <source>
        <dbReference type="ARBA" id="ARBA00004251"/>
    </source>
</evidence>
<dbReference type="Proteomes" id="UP000265000">
    <property type="component" value="Unplaced"/>
</dbReference>
<evidence type="ECO:0000256" key="4">
    <source>
        <dbReference type="ARBA" id="ARBA00022729"/>
    </source>
</evidence>
<dbReference type="AlphaFoldDB" id="A0A3Q2PCI9"/>
<keyword evidence="3" id="KW-0812">Transmembrane</keyword>
<keyword evidence="5" id="KW-1133">Transmembrane helix</keyword>
<evidence type="ECO:0000256" key="9">
    <source>
        <dbReference type="ARBA" id="ARBA00023180"/>
    </source>
</evidence>
<evidence type="ECO:0000256" key="7">
    <source>
        <dbReference type="ARBA" id="ARBA00023157"/>
    </source>
</evidence>
<keyword evidence="7" id="KW-1015">Disulfide bond</keyword>
<evidence type="ECO:0000256" key="10">
    <source>
        <dbReference type="ARBA" id="ARBA00023319"/>
    </source>
</evidence>
<dbReference type="Ensembl" id="ENSFHET00000031112.1">
    <property type="protein sequence ID" value="ENSFHEP00000010217.1"/>
    <property type="gene ID" value="ENSFHEG00000011510.1"/>
</dbReference>
<keyword evidence="2" id="KW-1003">Cell membrane</keyword>
<dbReference type="InterPro" id="IPR036179">
    <property type="entry name" value="Ig-like_dom_sf"/>
</dbReference>
<evidence type="ECO:0000259" key="11">
    <source>
        <dbReference type="PROSITE" id="PS50835"/>
    </source>
</evidence>
<keyword evidence="8" id="KW-0675">Receptor</keyword>
<dbReference type="GO" id="GO:0007166">
    <property type="term" value="P:cell surface receptor signaling pathway"/>
    <property type="evidence" value="ECO:0007669"/>
    <property type="project" value="TreeGrafter"/>
</dbReference>
<dbReference type="Pfam" id="PF07686">
    <property type="entry name" value="V-set"/>
    <property type="match status" value="1"/>
</dbReference>
<dbReference type="SUPFAM" id="SSF48726">
    <property type="entry name" value="Immunoglobulin"/>
    <property type="match status" value="1"/>
</dbReference>
<sequence length="201" mass="23015">MLNLLCFKSLLKTLRCFQHTPTQMFSFYSSLMTLLSQVRLLLNSSCCVPDVAVTCFHLEDCVLPCAFQPGGNETVAWFRQDALLYRFDRNGSKESLRLQQLAPRASITPQQISEGNASLVLRRAVTKDRGIYRCHVQTSAGEHKAKVILKVIGEFTPRRRTSRYQLMTLFNQESQRNIENTFQGWRSVDLKRRLGQVNPIG</sequence>
<dbReference type="GO" id="GO:0042102">
    <property type="term" value="P:positive regulation of T cell proliferation"/>
    <property type="evidence" value="ECO:0007669"/>
    <property type="project" value="TreeGrafter"/>
</dbReference>
<dbReference type="GeneTree" id="ENSGT01000000215671"/>
<dbReference type="PROSITE" id="PS50835">
    <property type="entry name" value="IG_LIKE"/>
    <property type="match status" value="1"/>
</dbReference>
<dbReference type="InterPro" id="IPR051713">
    <property type="entry name" value="T-cell_Activation_Regulation"/>
</dbReference>
<comment type="subcellular location">
    <subcellularLocation>
        <location evidence="1">Cell membrane</location>
        <topology evidence="1">Single-pass type I membrane protein</topology>
    </subcellularLocation>
</comment>
<evidence type="ECO:0000256" key="8">
    <source>
        <dbReference type="ARBA" id="ARBA00023170"/>
    </source>
</evidence>
<dbReference type="InterPro" id="IPR013106">
    <property type="entry name" value="Ig_V-set"/>
</dbReference>
<feature type="domain" description="Ig-like" evidence="11">
    <location>
        <begin position="63"/>
        <end position="148"/>
    </location>
</feature>
<dbReference type="InterPro" id="IPR013783">
    <property type="entry name" value="Ig-like_fold"/>
</dbReference>
<dbReference type="Gene3D" id="2.60.40.10">
    <property type="entry name" value="Immunoglobulins"/>
    <property type="match status" value="1"/>
</dbReference>
<dbReference type="GO" id="GO:0009897">
    <property type="term" value="C:external side of plasma membrane"/>
    <property type="evidence" value="ECO:0007669"/>
    <property type="project" value="TreeGrafter"/>
</dbReference>
<keyword evidence="13" id="KW-1185">Reference proteome</keyword>
<keyword evidence="10" id="KW-0393">Immunoglobulin domain</keyword>
<reference evidence="12" key="1">
    <citation type="submission" date="2025-08" db="UniProtKB">
        <authorList>
            <consortium name="Ensembl"/>
        </authorList>
    </citation>
    <scope>IDENTIFICATION</scope>
</reference>
<dbReference type="PANTHER" id="PTHR25466">
    <property type="entry name" value="T-LYMPHOCYTE ACTIVATION ANTIGEN"/>
    <property type="match status" value="1"/>
</dbReference>
<evidence type="ECO:0000256" key="6">
    <source>
        <dbReference type="ARBA" id="ARBA00023136"/>
    </source>
</evidence>
<dbReference type="PANTHER" id="PTHR25466:SF14">
    <property type="entry name" value="BUTYROPHILIN SUBFAMILY 2 MEMBER A2-LIKE-RELATED"/>
    <property type="match status" value="1"/>
</dbReference>
<name>A0A3Q2PCI9_FUNHE</name>
<dbReference type="GO" id="GO:0071222">
    <property type="term" value="P:cellular response to lipopolysaccharide"/>
    <property type="evidence" value="ECO:0007669"/>
    <property type="project" value="TreeGrafter"/>
</dbReference>
<accession>A0A3Q2PCI9</accession>
<keyword evidence="6" id="KW-0472">Membrane</keyword>
<protein>
    <recommendedName>
        <fullName evidence="11">Ig-like domain-containing protein</fullName>
    </recommendedName>
</protein>
<proteinExistence type="predicted"/>
<dbReference type="InterPro" id="IPR007110">
    <property type="entry name" value="Ig-like_dom"/>
</dbReference>
<keyword evidence="4" id="KW-0732">Signal</keyword>
<evidence type="ECO:0000256" key="5">
    <source>
        <dbReference type="ARBA" id="ARBA00022989"/>
    </source>
</evidence>
<evidence type="ECO:0000256" key="3">
    <source>
        <dbReference type="ARBA" id="ARBA00022692"/>
    </source>
</evidence>